<protein>
    <recommendedName>
        <fullName evidence="1">DUF7281 domain-containing protein</fullName>
    </recommendedName>
</protein>
<dbReference type="RefSeq" id="WP_342881345.1">
    <property type="nucleotide sequence ID" value="NZ_JBBMQS010000004.1"/>
</dbReference>
<dbReference type="EMBL" id="JBBMQS010000004">
    <property type="protein sequence ID" value="MEM5497251.1"/>
    <property type="molecule type" value="Genomic_DNA"/>
</dbReference>
<evidence type="ECO:0000259" key="1">
    <source>
        <dbReference type="Pfam" id="PF23947"/>
    </source>
</evidence>
<sequence length="302" mass="34926">MTDSLMPKAKVLLKEQYFALLHDEQTSTRKTAAVTHIMAWCEQEYIQPGQWLNNKKHFRFTRHGIEAIRASYLLSIGEDIFADFSDDTHQSAALKSTDEKQGRIKPTQSLVLCALSNQAPLLSSDLQTLNAFNQQFYPCEQVNVELNLAMLNLAEFDNLLIIENRDSFNDWHRFQGQVTQDLNKLLVIYRGDSELSTSTKALLEQWQDERPRCPRIYFGDFDLAGLRIAVSGQYSHLLLPNVDWLTSHLVKQHYSDAHLKFLANLTLQCPHQWQHLLSVMQEQRAGLRQQMMYQTALALYPR</sequence>
<proteinExistence type="predicted"/>
<organism evidence="2 3">
    <name type="scientific">Paraglaciecola mesophila</name>
    <dbReference type="NCBI Taxonomy" id="197222"/>
    <lineage>
        <taxon>Bacteria</taxon>
        <taxon>Pseudomonadati</taxon>
        <taxon>Pseudomonadota</taxon>
        <taxon>Gammaproteobacteria</taxon>
        <taxon>Alteromonadales</taxon>
        <taxon>Alteromonadaceae</taxon>
        <taxon>Paraglaciecola</taxon>
    </lineage>
</organism>
<comment type="caution">
    <text evidence="2">The sequence shown here is derived from an EMBL/GenBank/DDBJ whole genome shotgun (WGS) entry which is preliminary data.</text>
</comment>
<dbReference type="InterPro" id="IPR055705">
    <property type="entry name" value="DUF7281"/>
</dbReference>
<reference evidence="2 3" key="1">
    <citation type="submission" date="2024-03" db="EMBL/GenBank/DDBJ databases">
        <title>Community enrichment and isolation of bacterial strains for fucoidan degradation.</title>
        <authorList>
            <person name="Sichert A."/>
        </authorList>
    </citation>
    <scope>NUCLEOTIDE SEQUENCE [LARGE SCALE GENOMIC DNA]</scope>
    <source>
        <strain evidence="2 3">AS12</strain>
    </source>
</reference>
<name>A0ABU9STQ2_9ALTE</name>
<feature type="domain" description="DUF7281" evidence="1">
    <location>
        <begin position="132"/>
        <end position="299"/>
    </location>
</feature>
<dbReference type="Proteomes" id="UP001461163">
    <property type="component" value="Unassembled WGS sequence"/>
</dbReference>
<accession>A0ABU9STQ2</accession>
<evidence type="ECO:0000313" key="2">
    <source>
        <dbReference type="EMBL" id="MEM5497251.1"/>
    </source>
</evidence>
<dbReference type="Pfam" id="PF23947">
    <property type="entry name" value="DUF7281"/>
    <property type="match status" value="1"/>
</dbReference>
<gene>
    <name evidence="2" type="ORF">WNY77_07615</name>
</gene>
<evidence type="ECO:0000313" key="3">
    <source>
        <dbReference type="Proteomes" id="UP001461163"/>
    </source>
</evidence>
<keyword evidence="3" id="KW-1185">Reference proteome</keyword>